<evidence type="ECO:0000313" key="1">
    <source>
        <dbReference type="EMBL" id="OIT26191.1"/>
    </source>
</evidence>
<dbReference type="Gramene" id="OIT26191">
    <property type="protein sequence ID" value="OIT26191"/>
    <property type="gene ID" value="A4A49_55702"/>
</dbReference>
<dbReference type="PANTHER" id="PTHR11439">
    <property type="entry name" value="GAG-POL-RELATED RETROTRANSPOSON"/>
    <property type="match status" value="1"/>
</dbReference>
<comment type="caution">
    <text evidence="1">The sequence shown here is derived from an EMBL/GenBank/DDBJ whole genome shotgun (WGS) entry which is preliminary data.</text>
</comment>
<gene>
    <name evidence="1" type="primary">POLX_62</name>
    <name evidence="1" type="ORF">A4A49_55702</name>
</gene>
<evidence type="ECO:0000313" key="2">
    <source>
        <dbReference type="Proteomes" id="UP000187609"/>
    </source>
</evidence>
<dbReference type="CDD" id="cd09272">
    <property type="entry name" value="RNase_HI_RT_Ty1"/>
    <property type="match status" value="1"/>
</dbReference>
<dbReference type="PANTHER" id="PTHR11439:SF483">
    <property type="entry name" value="PEPTIDE SYNTHASE GLIP-LIKE, PUTATIVE (AFU_ORTHOLOGUE AFUA_3G12920)-RELATED"/>
    <property type="match status" value="1"/>
</dbReference>
<dbReference type="STRING" id="49451.A0A1J6KX31"/>
<protein>
    <submittedName>
        <fullName evidence="1">Retrovirus-related pol polyprotein from transposon tnt 1-94</fullName>
    </submittedName>
</protein>
<dbReference type="OMA" id="HIITERM"/>
<dbReference type="EMBL" id="MJEQ01002938">
    <property type="protein sequence ID" value="OIT26191.1"/>
    <property type="molecule type" value="Genomic_DNA"/>
</dbReference>
<dbReference type="AlphaFoldDB" id="A0A1J6KX31"/>
<feature type="non-terminal residue" evidence="1">
    <location>
        <position position="1"/>
    </location>
</feature>
<organism evidence="1 2">
    <name type="scientific">Nicotiana attenuata</name>
    <name type="common">Coyote tobacco</name>
    <dbReference type="NCBI Taxonomy" id="49451"/>
    <lineage>
        <taxon>Eukaryota</taxon>
        <taxon>Viridiplantae</taxon>
        <taxon>Streptophyta</taxon>
        <taxon>Embryophyta</taxon>
        <taxon>Tracheophyta</taxon>
        <taxon>Spermatophyta</taxon>
        <taxon>Magnoliopsida</taxon>
        <taxon>eudicotyledons</taxon>
        <taxon>Gunneridae</taxon>
        <taxon>Pentapetalae</taxon>
        <taxon>asterids</taxon>
        <taxon>lamiids</taxon>
        <taxon>Solanales</taxon>
        <taxon>Solanaceae</taxon>
        <taxon>Nicotianoideae</taxon>
        <taxon>Nicotianeae</taxon>
        <taxon>Nicotiana</taxon>
    </lineage>
</organism>
<sequence>VEYEFVACASTVQEAVWLKRFFKHLNVAKNSKGPMTLYCDSQAAIAYTKDPKYHSKTKHIDIKYNFVRDIVKSEEVNLQYIPTREMLADPFTKAISRDLFEKHVKALGLRRK</sequence>
<proteinExistence type="predicted"/>
<name>A0A1J6KX31_NICAT</name>
<reference evidence="1" key="1">
    <citation type="submission" date="2016-11" db="EMBL/GenBank/DDBJ databases">
        <title>The genome of Nicotiana attenuata.</title>
        <authorList>
            <person name="Xu S."/>
            <person name="Brockmoeller T."/>
            <person name="Gaquerel E."/>
            <person name="Navarro A."/>
            <person name="Kuhl H."/>
            <person name="Gase K."/>
            <person name="Ling Z."/>
            <person name="Zhou W."/>
            <person name="Kreitzer C."/>
            <person name="Stanke M."/>
            <person name="Tang H."/>
            <person name="Lyons E."/>
            <person name="Pandey P."/>
            <person name="Pandey S.P."/>
            <person name="Timmermann B."/>
            <person name="Baldwin I.T."/>
        </authorList>
    </citation>
    <scope>NUCLEOTIDE SEQUENCE [LARGE SCALE GENOMIC DNA]</scope>
    <source>
        <strain evidence="1">UT</strain>
    </source>
</reference>
<dbReference type="Proteomes" id="UP000187609">
    <property type="component" value="Unassembled WGS sequence"/>
</dbReference>
<accession>A0A1J6KX31</accession>
<keyword evidence="2" id="KW-1185">Reference proteome</keyword>